<dbReference type="Pfam" id="PF13654">
    <property type="entry name" value="AAA_32"/>
    <property type="match status" value="1"/>
</dbReference>
<proteinExistence type="inferred from homology"/>
<accession>A0A1I2LIV7</accession>
<dbReference type="PRINTS" id="PR00830">
    <property type="entry name" value="ENDOLAPTASE"/>
</dbReference>
<dbReference type="InterPro" id="IPR041699">
    <property type="entry name" value="AAA_32"/>
</dbReference>
<dbReference type="RefSeq" id="WP_090722968.1">
    <property type="nucleotide sequence ID" value="NZ_FOOU01000001.1"/>
</dbReference>
<feature type="active site" evidence="2">
    <location>
        <position position="696"/>
    </location>
</feature>
<dbReference type="GO" id="GO:0004176">
    <property type="term" value="F:ATP-dependent peptidase activity"/>
    <property type="evidence" value="ECO:0007669"/>
    <property type="project" value="UniProtKB-UniRule"/>
</dbReference>
<keyword evidence="2" id="KW-0720">Serine protease</keyword>
<dbReference type="PANTHER" id="PTHR10046">
    <property type="entry name" value="ATP DEPENDENT LON PROTEASE FAMILY MEMBER"/>
    <property type="match status" value="1"/>
</dbReference>
<keyword evidence="5" id="KW-1185">Reference proteome</keyword>
<reference evidence="5" key="1">
    <citation type="submission" date="2016-10" db="EMBL/GenBank/DDBJ databases">
        <authorList>
            <person name="Varghese N."/>
            <person name="Submissions S."/>
        </authorList>
    </citation>
    <scope>NUCLEOTIDE SEQUENCE [LARGE SCALE GENOMIC DNA]</scope>
    <source>
        <strain evidence="5">CGMCC 1.10971</strain>
    </source>
</reference>
<dbReference type="InterPro" id="IPR027065">
    <property type="entry name" value="Lon_Prtase"/>
</dbReference>
<dbReference type="InterPro" id="IPR014721">
    <property type="entry name" value="Ribsml_uS5_D2-typ_fold_subgr"/>
</dbReference>
<feature type="domain" description="Lon proteolytic" evidence="3">
    <location>
        <begin position="563"/>
        <end position="758"/>
    </location>
</feature>
<dbReference type="AlphaFoldDB" id="A0A1I2LIV7"/>
<sequence>MEKLKSLPPEALYKVCDTDILPFRTTETLENFNGFFGQERAIEAMGFGVGMRRPGYNLFVMGNPHTGRFSFAMESLKGIAKKEKKPRDWCYLNNLLDDRYPVAVELQAGKATQLRRDNKRMIESIMTELPAVFENPAYQRKKSKIERDFNRYYDQAIDNVEKRAREQSIAVYQDAGTVGFTPVADGQAMDEAAFSQLPEETRDTFSKNISELEDYLTESLTGLPQWRREAAERMKVLDRETARQTVSPLIQAAKEKYNNINFLPDYFNQLESHIVKNCAELINDEKLIEARTENGRRTLLDEQFGVNLLVDNSKTKGSPVIFEAHPSYENLFGRVEYNNDMGALVTNFQMIRPGALHKANGGYLVMEAEKLLEQPFVYGALKRALKAHEIRIENPMSEFSGFSTITLSPAPVRLHLKVVLIGGRDTYYLLQEMDQDFEKMFRVVVDFDEDVERAPATIRNYARLMKTLAGEENLAPLTREAVARLVEQSSRLSGDQDLLSAHIGELVDLLCEADFRRKTAGEELINAKHVETALDAKEKRTGRLAQKILESILNETVLIDSDGEAVGKSNGLTVLQVGDVSFGTPARITATVHPGNRGIVDIEREVQLGQSIHSKGVLILSGYLGHQYAQDFPLTLSASIALEQSYGYIDGDSASLAEICTLISALTHIPIFQQYALTGSINQYGEVQAIGGVNEKIEGFFKLCETRGLTGKQGVIIPRANVRNLMLKKTVVQAVAQGDFRIYAVATVDECLQILMGRSVGQRKNDGSFTQRSINNQVVKRLKELYKATISGK</sequence>
<dbReference type="InterPro" id="IPR008269">
    <property type="entry name" value="Lon_proteolytic"/>
</dbReference>
<evidence type="ECO:0000256" key="2">
    <source>
        <dbReference type="PROSITE-ProRule" id="PRU01122"/>
    </source>
</evidence>
<keyword evidence="2" id="KW-0378">Hydrolase</keyword>
<dbReference type="GO" id="GO:0006508">
    <property type="term" value="P:proteolysis"/>
    <property type="evidence" value="ECO:0007669"/>
    <property type="project" value="UniProtKB-KW"/>
</dbReference>
<comment type="similarity">
    <text evidence="2">Belongs to the peptidase S16 family.</text>
</comment>
<organism evidence="4 5">
    <name type="scientific">Neptunomonas qingdaonensis</name>
    <dbReference type="NCBI Taxonomy" id="1045558"/>
    <lineage>
        <taxon>Bacteria</taxon>
        <taxon>Pseudomonadati</taxon>
        <taxon>Pseudomonadota</taxon>
        <taxon>Gammaproteobacteria</taxon>
        <taxon>Oceanospirillales</taxon>
        <taxon>Oceanospirillaceae</taxon>
        <taxon>Neptunomonas</taxon>
    </lineage>
</organism>
<dbReference type="InterPro" id="IPR046843">
    <property type="entry name" value="LonB_AAA-LID"/>
</dbReference>
<dbReference type="Pfam" id="PF20436">
    <property type="entry name" value="LonB_AAA-LID"/>
    <property type="match status" value="1"/>
</dbReference>
<protein>
    <recommendedName>
        <fullName evidence="2">endopeptidase La</fullName>
        <ecNumber evidence="2">3.4.21.53</ecNumber>
    </recommendedName>
</protein>
<dbReference type="SUPFAM" id="SSF54211">
    <property type="entry name" value="Ribosomal protein S5 domain 2-like"/>
    <property type="match status" value="1"/>
</dbReference>
<dbReference type="InterPro" id="IPR020568">
    <property type="entry name" value="Ribosomal_Su5_D2-typ_SF"/>
</dbReference>
<keyword evidence="1 2" id="KW-0645">Protease</keyword>
<dbReference type="SUPFAM" id="SSF52540">
    <property type="entry name" value="P-loop containing nucleoside triphosphate hydrolases"/>
    <property type="match status" value="1"/>
</dbReference>
<comment type="catalytic activity">
    <reaction evidence="2">
        <text>Hydrolysis of proteins in presence of ATP.</text>
        <dbReference type="EC" id="3.4.21.53"/>
    </reaction>
</comment>
<dbReference type="GO" id="GO:0005524">
    <property type="term" value="F:ATP binding"/>
    <property type="evidence" value="ECO:0007669"/>
    <property type="project" value="InterPro"/>
</dbReference>
<evidence type="ECO:0000256" key="1">
    <source>
        <dbReference type="ARBA" id="ARBA00022670"/>
    </source>
</evidence>
<dbReference type="EMBL" id="FOOU01000001">
    <property type="protein sequence ID" value="SFF79234.1"/>
    <property type="molecule type" value="Genomic_DNA"/>
</dbReference>
<dbReference type="Gene3D" id="3.30.230.10">
    <property type="match status" value="1"/>
</dbReference>
<dbReference type="GO" id="GO:0030163">
    <property type="term" value="P:protein catabolic process"/>
    <property type="evidence" value="ECO:0007669"/>
    <property type="project" value="InterPro"/>
</dbReference>
<dbReference type="Pfam" id="PF20437">
    <property type="entry name" value="LonC_helical"/>
    <property type="match status" value="1"/>
</dbReference>
<dbReference type="Proteomes" id="UP000198623">
    <property type="component" value="Unassembled WGS sequence"/>
</dbReference>
<dbReference type="Gene3D" id="1.10.8.60">
    <property type="match status" value="1"/>
</dbReference>
<dbReference type="EC" id="3.4.21.53" evidence="2"/>
<dbReference type="OrthoDB" id="9758568at2"/>
<dbReference type="Gene3D" id="3.40.50.300">
    <property type="entry name" value="P-loop containing nucleotide triphosphate hydrolases"/>
    <property type="match status" value="2"/>
</dbReference>
<dbReference type="Pfam" id="PF05362">
    <property type="entry name" value="Lon_C"/>
    <property type="match status" value="1"/>
</dbReference>
<evidence type="ECO:0000313" key="5">
    <source>
        <dbReference type="Proteomes" id="UP000198623"/>
    </source>
</evidence>
<evidence type="ECO:0000259" key="3">
    <source>
        <dbReference type="PROSITE" id="PS51786"/>
    </source>
</evidence>
<gene>
    <name evidence="4" type="ORF">SAMN05216175_10168</name>
</gene>
<evidence type="ECO:0000313" key="4">
    <source>
        <dbReference type="EMBL" id="SFF79234.1"/>
    </source>
</evidence>
<dbReference type="InterPro" id="IPR046844">
    <property type="entry name" value="Lon-like_helical"/>
</dbReference>
<name>A0A1I2LIV7_9GAMM</name>
<dbReference type="STRING" id="1045558.SAMN05216175_10168"/>
<dbReference type="GO" id="GO:0004252">
    <property type="term" value="F:serine-type endopeptidase activity"/>
    <property type="evidence" value="ECO:0007669"/>
    <property type="project" value="UniProtKB-UniRule"/>
</dbReference>
<dbReference type="PROSITE" id="PS51786">
    <property type="entry name" value="LON_PROTEOLYTIC"/>
    <property type="match status" value="1"/>
</dbReference>
<feature type="active site" evidence="2">
    <location>
        <position position="653"/>
    </location>
</feature>
<dbReference type="InterPro" id="IPR027417">
    <property type="entry name" value="P-loop_NTPase"/>
</dbReference>